<evidence type="ECO:0000313" key="6">
    <source>
        <dbReference type="EMBL" id="GAA1805861.1"/>
    </source>
</evidence>
<comment type="caution">
    <text evidence="6">The sequence shown here is derived from an EMBL/GenBank/DDBJ whole genome shotgun (WGS) entry which is preliminary data.</text>
</comment>
<evidence type="ECO:0000259" key="5">
    <source>
        <dbReference type="Pfam" id="PF13657"/>
    </source>
</evidence>
<proteinExistence type="inferred from homology"/>
<dbReference type="EMBL" id="BAAANJ010000004">
    <property type="protein sequence ID" value="GAA1805861.1"/>
    <property type="molecule type" value="Genomic_DNA"/>
</dbReference>
<name>A0ABN2M1N3_9MICO</name>
<evidence type="ECO:0000313" key="7">
    <source>
        <dbReference type="Proteomes" id="UP001500002"/>
    </source>
</evidence>
<evidence type="ECO:0000259" key="4">
    <source>
        <dbReference type="Pfam" id="PF07804"/>
    </source>
</evidence>
<feature type="domain" description="HipA N-terminal subdomain 1" evidence="5">
    <location>
        <begin position="4"/>
        <end position="106"/>
    </location>
</feature>
<evidence type="ECO:0008006" key="8">
    <source>
        <dbReference type="Google" id="ProtNLM"/>
    </source>
</evidence>
<dbReference type="Pfam" id="PF13657">
    <property type="entry name" value="Couple_hipA"/>
    <property type="match status" value="1"/>
</dbReference>
<organism evidence="6 7">
    <name type="scientific">Agromyces neolithicus</name>
    <dbReference type="NCBI Taxonomy" id="269420"/>
    <lineage>
        <taxon>Bacteria</taxon>
        <taxon>Bacillati</taxon>
        <taxon>Actinomycetota</taxon>
        <taxon>Actinomycetes</taxon>
        <taxon>Micrococcales</taxon>
        <taxon>Microbacteriaceae</taxon>
        <taxon>Agromyces</taxon>
    </lineage>
</organism>
<accession>A0ABN2M1N3</accession>
<feature type="domain" description="HipA-like C-terminal" evidence="4">
    <location>
        <begin position="149"/>
        <end position="371"/>
    </location>
</feature>
<keyword evidence="2" id="KW-0808">Transferase</keyword>
<sequence>MTELAVELYGQTVGRLSGSDWRRFDFEAAGSAIERFGLGSLVLSASVPLVPFGSRSHVGRRRNFFAELLPEGDLLTDLAAQARLPEYDVLGLLAHYGRDVAGALQIYDPAAPGEPRAPFATPIDASAISRLLQSPDALPLGNDLATGKTSLNGVQPKVVLARIDDRWHRVHDGFPSTHILKPEVARYPTMIFDEEYGARIARALGLAEYATWIEEYGDIRALVIERYDRSADAPTGRVHQEDMCQALGVPRTQKYQEQGGAATLDRILTVVKSQADPASIERLATTVVLAVAIGNVDLHAKNLALLHPFAQPAVLAPAYDTVPLRHQPNDGRMAFAVNGVYRHADLTIDDLEQHLGTWGSAAGALVRPTLERIAAMIQSEQPHPAAYGGLRRDLTGFVTNLLAGESVGDPASGSGPRY</sequence>
<dbReference type="Pfam" id="PF07804">
    <property type="entry name" value="HipA_C"/>
    <property type="match status" value="1"/>
</dbReference>
<evidence type="ECO:0000256" key="3">
    <source>
        <dbReference type="ARBA" id="ARBA00022777"/>
    </source>
</evidence>
<dbReference type="PANTHER" id="PTHR37419:SF1">
    <property type="entry name" value="SERINE_THREONINE-PROTEIN KINASE TOXIN HIPA"/>
    <property type="match status" value="1"/>
</dbReference>
<protein>
    <recommendedName>
        <fullName evidence="8">Type II toxin-antitoxin system HipA family toxin</fullName>
    </recommendedName>
</protein>
<keyword evidence="7" id="KW-1185">Reference proteome</keyword>
<reference evidence="6 7" key="1">
    <citation type="journal article" date="2019" name="Int. J. Syst. Evol. Microbiol.">
        <title>The Global Catalogue of Microorganisms (GCM) 10K type strain sequencing project: providing services to taxonomists for standard genome sequencing and annotation.</title>
        <authorList>
            <consortium name="The Broad Institute Genomics Platform"/>
            <consortium name="The Broad Institute Genome Sequencing Center for Infectious Disease"/>
            <person name="Wu L."/>
            <person name="Ma J."/>
        </authorList>
    </citation>
    <scope>NUCLEOTIDE SEQUENCE [LARGE SCALE GENOMIC DNA]</scope>
    <source>
        <strain evidence="6 7">JCM 14322</strain>
    </source>
</reference>
<keyword evidence="3" id="KW-0418">Kinase</keyword>
<dbReference type="NCBIfam" id="TIGR03071">
    <property type="entry name" value="couple_hipA"/>
    <property type="match status" value="1"/>
</dbReference>
<dbReference type="InterPro" id="IPR052028">
    <property type="entry name" value="HipA_Ser/Thr_kinase"/>
</dbReference>
<evidence type="ECO:0000256" key="2">
    <source>
        <dbReference type="ARBA" id="ARBA00022679"/>
    </source>
</evidence>
<evidence type="ECO:0000256" key="1">
    <source>
        <dbReference type="ARBA" id="ARBA00010164"/>
    </source>
</evidence>
<gene>
    <name evidence="6" type="ORF">GCM10009749_12550</name>
</gene>
<dbReference type="PANTHER" id="PTHR37419">
    <property type="entry name" value="SERINE/THREONINE-PROTEIN KINASE TOXIN HIPA"/>
    <property type="match status" value="1"/>
</dbReference>
<dbReference type="InterPro" id="IPR012893">
    <property type="entry name" value="HipA-like_C"/>
</dbReference>
<comment type="similarity">
    <text evidence="1">Belongs to the HipA Ser/Thr kinase family.</text>
</comment>
<dbReference type="InterPro" id="IPR017508">
    <property type="entry name" value="HipA_N1"/>
</dbReference>
<dbReference type="RefSeq" id="WP_344294566.1">
    <property type="nucleotide sequence ID" value="NZ_BAAANJ010000004.1"/>
</dbReference>
<dbReference type="Proteomes" id="UP001500002">
    <property type="component" value="Unassembled WGS sequence"/>
</dbReference>